<dbReference type="PROSITE" id="PS50943">
    <property type="entry name" value="HTH_CROC1"/>
    <property type="match status" value="1"/>
</dbReference>
<proteinExistence type="predicted"/>
<evidence type="ECO:0000256" key="1">
    <source>
        <dbReference type="ARBA" id="ARBA00023125"/>
    </source>
</evidence>
<accession>A0A2M7Z309</accession>
<feature type="domain" description="HTH cro/C1-type" evidence="2">
    <location>
        <begin position="14"/>
        <end position="69"/>
    </location>
</feature>
<sequence>MSNNISKSNIAKNIKKLRQEKGISQDRLSKLADLSLNTIVNVEAGNNPNPTIETIEKIAKAFEVSIDELLKR</sequence>
<dbReference type="CDD" id="cd00093">
    <property type="entry name" value="HTH_XRE"/>
    <property type="match status" value="1"/>
</dbReference>
<evidence type="ECO:0000313" key="4">
    <source>
        <dbReference type="Proteomes" id="UP000230178"/>
    </source>
</evidence>
<dbReference type="AlphaFoldDB" id="A0A2M7Z309"/>
<dbReference type="Proteomes" id="UP000230178">
    <property type="component" value="Unassembled WGS sequence"/>
</dbReference>
<name>A0A2M7Z309_9BACT</name>
<dbReference type="GO" id="GO:0003677">
    <property type="term" value="F:DNA binding"/>
    <property type="evidence" value="ECO:0007669"/>
    <property type="project" value="UniProtKB-KW"/>
</dbReference>
<dbReference type="PANTHER" id="PTHR46558:SF11">
    <property type="entry name" value="HTH-TYPE TRANSCRIPTIONAL REGULATOR XRE"/>
    <property type="match status" value="1"/>
</dbReference>
<protein>
    <submittedName>
        <fullName evidence="3">XRE family transcriptional regulator</fullName>
    </submittedName>
</protein>
<dbReference type="EMBL" id="PFVS01000092">
    <property type="protein sequence ID" value="PJA82856.1"/>
    <property type="molecule type" value="Genomic_DNA"/>
</dbReference>
<organism evidence="3 4">
    <name type="scientific">Candidatus Nealsonbacteria bacterium CG_4_9_14_3_um_filter_37_29</name>
    <dbReference type="NCBI Taxonomy" id="1974696"/>
    <lineage>
        <taxon>Bacteria</taxon>
        <taxon>Candidatus Nealsoniibacteriota</taxon>
    </lineage>
</organism>
<dbReference type="InterPro" id="IPR001387">
    <property type="entry name" value="Cro/C1-type_HTH"/>
</dbReference>
<dbReference type="PANTHER" id="PTHR46558">
    <property type="entry name" value="TRACRIPTIONAL REGULATORY PROTEIN-RELATED-RELATED"/>
    <property type="match status" value="1"/>
</dbReference>
<gene>
    <name evidence="3" type="ORF">CO146_02335</name>
</gene>
<dbReference type="Pfam" id="PF01381">
    <property type="entry name" value="HTH_3"/>
    <property type="match status" value="1"/>
</dbReference>
<evidence type="ECO:0000313" key="3">
    <source>
        <dbReference type="EMBL" id="PJA82856.1"/>
    </source>
</evidence>
<dbReference type="InterPro" id="IPR010982">
    <property type="entry name" value="Lambda_DNA-bd_dom_sf"/>
</dbReference>
<dbReference type="Gene3D" id="1.10.260.40">
    <property type="entry name" value="lambda repressor-like DNA-binding domains"/>
    <property type="match status" value="1"/>
</dbReference>
<dbReference type="SMART" id="SM00530">
    <property type="entry name" value="HTH_XRE"/>
    <property type="match status" value="1"/>
</dbReference>
<keyword evidence="1" id="KW-0238">DNA-binding</keyword>
<dbReference type="SUPFAM" id="SSF47413">
    <property type="entry name" value="lambda repressor-like DNA-binding domains"/>
    <property type="match status" value="1"/>
</dbReference>
<comment type="caution">
    <text evidence="3">The sequence shown here is derived from an EMBL/GenBank/DDBJ whole genome shotgun (WGS) entry which is preliminary data.</text>
</comment>
<reference evidence="4" key="1">
    <citation type="submission" date="2017-09" db="EMBL/GenBank/DDBJ databases">
        <title>Depth-based differentiation of microbial function through sediment-hosted aquifers and enrichment of novel symbionts in the deep terrestrial subsurface.</title>
        <authorList>
            <person name="Probst A.J."/>
            <person name="Ladd B."/>
            <person name="Jarett J.K."/>
            <person name="Geller-Mcgrath D.E."/>
            <person name="Sieber C.M.K."/>
            <person name="Emerson J.B."/>
            <person name="Anantharaman K."/>
            <person name="Thomas B.C."/>
            <person name="Malmstrom R."/>
            <person name="Stieglmeier M."/>
            <person name="Klingl A."/>
            <person name="Woyke T."/>
            <person name="Ryan C.M."/>
            <person name="Banfield J.F."/>
        </authorList>
    </citation>
    <scope>NUCLEOTIDE SEQUENCE [LARGE SCALE GENOMIC DNA]</scope>
</reference>
<evidence type="ECO:0000259" key="2">
    <source>
        <dbReference type="PROSITE" id="PS50943"/>
    </source>
</evidence>